<dbReference type="AlphaFoldDB" id="A0A9D4GCF1"/>
<organism evidence="1 2">
    <name type="scientific">Dreissena polymorpha</name>
    <name type="common">Zebra mussel</name>
    <name type="synonym">Mytilus polymorpha</name>
    <dbReference type="NCBI Taxonomy" id="45954"/>
    <lineage>
        <taxon>Eukaryota</taxon>
        <taxon>Metazoa</taxon>
        <taxon>Spiralia</taxon>
        <taxon>Lophotrochozoa</taxon>
        <taxon>Mollusca</taxon>
        <taxon>Bivalvia</taxon>
        <taxon>Autobranchia</taxon>
        <taxon>Heteroconchia</taxon>
        <taxon>Euheterodonta</taxon>
        <taxon>Imparidentia</taxon>
        <taxon>Neoheterodontei</taxon>
        <taxon>Myida</taxon>
        <taxon>Dreissenoidea</taxon>
        <taxon>Dreissenidae</taxon>
        <taxon>Dreissena</taxon>
    </lineage>
</organism>
<keyword evidence="2" id="KW-1185">Reference proteome</keyword>
<dbReference type="EMBL" id="JAIWYP010000006">
    <property type="protein sequence ID" value="KAH3812818.1"/>
    <property type="molecule type" value="Genomic_DNA"/>
</dbReference>
<accession>A0A9D4GCF1</accession>
<reference evidence="1" key="2">
    <citation type="submission" date="2020-11" db="EMBL/GenBank/DDBJ databases">
        <authorList>
            <person name="McCartney M.A."/>
            <person name="Auch B."/>
            <person name="Kono T."/>
            <person name="Mallez S."/>
            <person name="Becker A."/>
            <person name="Gohl D.M."/>
            <person name="Silverstein K.A.T."/>
            <person name="Koren S."/>
            <person name="Bechman K.B."/>
            <person name="Herman A."/>
            <person name="Abrahante J.E."/>
            <person name="Garbe J."/>
        </authorList>
    </citation>
    <scope>NUCLEOTIDE SEQUENCE</scope>
    <source>
        <strain evidence="1">Duluth1</strain>
        <tissue evidence="1">Whole animal</tissue>
    </source>
</reference>
<evidence type="ECO:0000313" key="1">
    <source>
        <dbReference type="EMBL" id="KAH3812818.1"/>
    </source>
</evidence>
<gene>
    <name evidence="1" type="ORF">DPMN_141259</name>
</gene>
<comment type="caution">
    <text evidence="1">The sequence shown here is derived from an EMBL/GenBank/DDBJ whole genome shotgun (WGS) entry which is preliminary data.</text>
</comment>
<proteinExistence type="predicted"/>
<protein>
    <submittedName>
        <fullName evidence="1">Uncharacterized protein</fullName>
    </submittedName>
</protein>
<evidence type="ECO:0000313" key="2">
    <source>
        <dbReference type="Proteomes" id="UP000828390"/>
    </source>
</evidence>
<sequence length="63" mass="6990">MAKKFIVHLTLKGDILGTYPVDMESPWVLCMNKEGTRLAVSNILNSGIGNRKIQLFKISTAIN</sequence>
<name>A0A9D4GCF1_DREPO</name>
<dbReference type="Proteomes" id="UP000828390">
    <property type="component" value="Unassembled WGS sequence"/>
</dbReference>
<reference evidence="1" key="1">
    <citation type="journal article" date="2019" name="bioRxiv">
        <title>The Genome of the Zebra Mussel, Dreissena polymorpha: A Resource for Invasive Species Research.</title>
        <authorList>
            <person name="McCartney M.A."/>
            <person name="Auch B."/>
            <person name="Kono T."/>
            <person name="Mallez S."/>
            <person name="Zhang Y."/>
            <person name="Obille A."/>
            <person name="Becker A."/>
            <person name="Abrahante J.E."/>
            <person name="Garbe J."/>
            <person name="Badalamenti J.P."/>
            <person name="Herman A."/>
            <person name="Mangelson H."/>
            <person name="Liachko I."/>
            <person name="Sullivan S."/>
            <person name="Sone E.D."/>
            <person name="Koren S."/>
            <person name="Silverstein K.A.T."/>
            <person name="Beckman K.B."/>
            <person name="Gohl D.M."/>
        </authorList>
    </citation>
    <scope>NUCLEOTIDE SEQUENCE</scope>
    <source>
        <strain evidence="1">Duluth1</strain>
        <tissue evidence="1">Whole animal</tissue>
    </source>
</reference>